<keyword evidence="5" id="KW-0560">Oxidoreductase</keyword>
<dbReference type="SUPFAM" id="SSF47203">
    <property type="entry name" value="Acyl-CoA dehydrogenase C-terminal domain-like"/>
    <property type="match status" value="1"/>
</dbReference>
<keyword evidence="3 5" id="KW-0285">Flavoprotein</keyword>
<keyword evidence="4 5" id="KW-0274">FAD</keyword>
<dbReference type="PANTHER" id="PTHR43884">
    <property type="entry name" value="ACYL-COA DEHYDROGENASE"/>
    <property type="match status" value="1"/>
</dbReference>
<dbReference type="PIRSF" id="PIRSF016578">
    <property type="entry name" value="HsaA"/>
    <property type="match status" value="1"/>
</dbReference>
<dbReference type="InterPro" id="IPR013786">
    <property type="entry name" value="AcylCoA_DH/ox_N"/>
</dbReference>
<evidence type="ECO:0000256" key="2">
    <source>
        <dbReference type="ARBA" id="ARBA00009347"/>
    </source>
</evidence>
<organism evidence="9">
    <name type="scientific">Kitasatospora sp. CMC57</name>
    <dbReference type="NCBI Taxonomy" id="3231513"/>
    <lineage>
        <taxon>Bacteria</taxon>
        <taxon>Bacillati</taxon>
        <taxon>Actinomycetota</taxon>
        <taxon>Actinomycetes</taxon>
        <taxon>Kitasatosporales</taxon>
        <taxon>Streptomycetaceae</taxon>
        <taxon>Kitasatospora</taxon>
    </lineage>
</organism>
<dbReference type="InterPro" id="IPR046373">
    <property type="entry name" value="Acyl-CoA_Oxase/DH_mid-dom_sf"/>
</dbReference>
<reference evidence="9" key="1">
    <citation type="submission" date="2024-07" db="EMBL/GenBank/DDBJ databases">
        <title>Complete genome sequences of cellulolytic bacteria, Kitasatospora sp. CMC57 and Streptomyces sp. CMC78, isolated from Japanese agricultural soil.</title>
        <authorList>
            <person name="Hashimoto T."/>
            <person name="Ito M."/>
            <person name="Iwamoto M."/>
            <person name="Fukahori D."/>
            <person name="Shoda T."/>
            <person name="Sakoda M."/>
            <person name="Morohoshi T."/>
            <person name="Mitsuboshi M."/>
            <person name="Nishizawa T."/>
        </authorList>
    </citation>
    <scope>NUCLEOTIDE SEQUENCE</scope>
    <source>
        <strain evidence="9">CMC57</strain>
    </source>
</reference>
<sequence length="380" mass="41173">MILSHLSPQQAGRHAEFRAFADRALVPQADRFDREQAITREVVADLAGQGFLGALMPKEFGGLGMDWIEYGLLTEELGRGCQSIRNFVAVDDMVAHSVLKWGTEEQKQQWLPRITSGRTLAAFALTEPEVGSDAAAVGTTATAEGDEIVLNGTKKWISFAQLADLFLVFAKFEGQHTAFLVERETPGFSVEPIEGLLGLRGSMLGRITLDNVRIPAANLVGRPGLGLTFVASSALDLGRYSTAWGSVGLAQACLEASTEYAGRRAQYGTEIRNHQLVQRLLADMLTDTITARLLCHHAGVSKERGEMESVNHTLIAKYRASTVAVKAAADAVQIHGAEGIGAQSPVQRHHRDAKVMEIIEGTTQIQQTMLGQFAVRAARL</sequence>
<dbReference type="Gene3D" id="1.10.540.10">
    <property type="entry name" value="Acyl-CoA dehydrogenase/oxidase, N-terminal domain"/>
    <property type="match status" value="1"/>
</dbReference>
<dbReference type="Gene3D" id="2.40.110.10">
    <property type="entry name" value="Butyryl-CoA Dehydrogenase, subunit A, domain 2"/>
    <property type="match status" value="1"/>
</dbReference>
<gene>
    <name evidence="9" type="ORF">KCMC57_47280</name>
</gene>
<dbReference type="InterPro" id="IPR009100">
    <property type="entry name" value="AcylCoA_DH/oxidase_NM_dom_sf"/>
</dbReference>
<evidence type="ECO:0000256" key="1">
    <source>
        <dbReference type="ARBA" id="ARBA00001974"/>
    </source>
</evidence>
<evidence type="ECO:0000259" key="6">
    <source>
        <dbReference type="Pfam" id="PF00441"/>
    </source>
</evidence>
<name>A0AB33K6I9_9ACTN</name>
<dbReference type="PANTHER" id="PTHR43884:SF12">
    <property type="entry name" value="ISOVALERYL-COA DEHYDROGENASE, MITOCHONDRIAL-RELATED"/>
    <property type="match status" value="1"/>
</dbReference>
<evidence type="ECO:0000259" key="7">
    <source>
        <dbReference type="Pfam" id="PF02770"/>
    </source>
</evidence>
<dbReference type="InterPro" id="IPR037069">
    <property type="entry name" value="AcylCoA_DH/ox_N_sf"/>
</dbReference>
<dbReference type="Pfam" id="PF02770">
    <property type="entry name" value="Acyl-CoA_dh_M"/>
    <property type="match status" value="1"/>
</dbReference>
<feature type="domain" description="Acyl-CoA dehydrogenase/oxidase N-terminal" evidence="8">
    <location>
        <begin position="15"/>
        <end position="117"/>
    </location>
</feature>
<comment type="cofactor">
    <cofactor evidence="1 5">
        <name>FAD</name>
        <dbReference type="ChEBI" id="CHEBI:57692"/>
    </cofactor>
</comment>
<accession>A0AB33K6I9</accession>
<dbReference type="InterPro" id="IPR009075">
    <property type="entry name" value="AcylCo_DH/oxidase_C"/>
</dbReference>
<protein>
    <submittedName>
        <fullName evidence="9">Acyl-CoA dehydrogenase family protein</fullName>
    </submittedName>
</protein>
<evidence type="ECO:0000256" key="3">
    <source>
        <dbReference type="ARBA" id="ARBA00022630"/>
    </source>
</evidence>
<dbReference type="SUPFAM" id="SSF56645">
    <property type="entry name" value="Acyl-CoA dehydrogenase NM domain-like"/>
    <property type="match status" value="1"/>
</dbReference>
<dbReference type="AlphaFoldDB" id="A0AB33K6I9"/>
<evidence type="ECO:0000259" key="8">
    <source>
        <dbReference type="Pfam" id="PF02771"/>
    </source>
</evidence>
<dbReference type="InterPro" id="IPR036250">
    <property type="entry name" value="AcylCo_DH-like_C"/>
</dbReference>
<dbReference type="Gene3D" id="1.20.140.10">
    <property type="entry name" value="Butyryl-CoA Dehydrogenase, subunit A, domain 3"/>
    <property type="match status" value="1"/>
</dbReference>
<evidence type="ECO:0000256" key="4">
    <source>
        <dbReference type="ARBA" id="ARBA00022827"/>
    </source>
</evidence>
<proteinExistence type="inferred from homology"/>
<dbReference type="Pfam" id="PF02771">
    <property type="entry name" value="Acyl-CoA_dh_N"/>
    <property type="match status" value="1"/>
</dbReference>
<dbReference type="Pfam" id="PF00441">
    <property type="entry name" value="Acyl-CoA_dh_1"/>
    <property type="match status" value="1"/>
</dbReference>
<dbReference type="RefSeq" id="WP_407990596.1">
    <property type="nucleotide sequence ID" value="NZ_AP035881.2"/>
</dbReference>
<dbReference type="InterPro" id="IPR006091">
    <property type="entry name" value="Acyl-CoA_Oxase/DH_mid-dom"/>
</dbReference>
<dbReference type="GO" id="GO:0050660">
    <property type="term" value="F:flavin adenine dinucleotide binding"/>
    <property type="evidence" value="ECO:0007669"/>
    <property type="project" value="InterPro"/>
</dbReference>
<feature type="domain" description="Acyl-CoA oxidase/dehydrogenase middle" evidence="7">
    <location>
        <begin position="122"/>
        <end position="212"/>
    </location>
</feature>
<evidence type="ECO:0000256" key="5">
    <source>
        <dbReference type="RuleBase" id="RU362125"/>
    </source>
</evidence>
<evidence type="ECO:0000313" key="9">
    <source>
        <dbReference type="EMBL" id="BFP48360.1"/>
    </source>
</evidence>
<comment type="similarity">
    <text evidence="2 5">Belongs to the acyl-CoA dehydrogenase family.</text>
</comment>
<dbReference type="GO" id="GO:0003995">
    <property type="term" value="F:acyl-CoA dehydrogenase activity"/>
    <property type="evidence" value="ECO:0007669"/>
    <property type="project" value="TreeGrafter"/>
</dbReference>
<feature type="domain" description="Acyl-CoA dehydrogenase/oxidase C-terminal" evidence="6">
    <location>
        <begin position="230"/>
        <end position="372"/>
    </location>
</feature>
<dbReference type="EMBL" id="AP035881">
    <property type="protein sequence ID" value="BFP48360.1"/>
    <property type="molecule type" value="Genomic_DNA"/>
</dbReference>